<name>A0A2V3W713_9BACI</name>
<dbReference type="InterPro" id="IPR035287">
    <property type="entry name" value="DUF5362"/>
</dbReference>
<accession>A0A2V3W713</accession>
<dbReference type="RefSeq" id="WP_110393425.1">
    <property type="nucleotide sequence ID" value="NZ_JADIJL010000002.1"/>
</dbReference>
<evidence type="ECO:0008006" key="4">
    <source>
        <dbReference type="Google" id="ProtNLM"/>
    </source>
</evidence>
<evidence type="ECO:0000313" key="3">
    <source>
        <dbReference type="Proteomes" id="UP000247978"/>
    </source>
</evidence>
<dbReference type="Proteomes" id="UP000247978">
    <property type="component" value="Unassembled WGS sequence"/>
</dbReference>
<organism evidence="2 3">
    <name type="scientific">Pseudogracilibacillus auburnensis</name>
    <dbReference type="NCBI Taxonomy" id="1494959"/>
    <lineage>
        <taxon>Bacteria</taxon>
        <taxon>Bacillati</taxon>
        <taxon>Bacillota</taxon>
        <taxon>Bacilli</taxon>
        <taxon>Bacillales</taxon>
        <taxon>Bacillaceae</taxon>
        <taxon>Pseudogracilibacillus</taxon>
    </lineage>
</organism>
<comment type="caution">
    <text evidence="2">The sequence shown here is derived from an EMBL/GenBank/DDBJ whole genome shotgun (WGS) entry which is preliminary data.</text>
</comment>
<protein>
    <recommendedName>
        <fullName evidence="4">DUF5362 domain-containing protein</fullName>
    </recommendedName>
</protein>
<sequence length="112" mass="12543">MDYINVDPKHLRRISFWGRFLGAVIGIAGVIVAIQGLFTTVIGVIPGLVTLLLAHFIFHSGARANKFLKSERHDVKALDELLNNVSYFLLINGILLITSIIFYIVFFLLTVE</sequence>
<evidence type="ECO:0000256" key="1">
    <source>
        <dbReference type="SAM" id="Phobius"/>
    </source>
</evidence>
<dbReference type="Pfam" id="PF17319">
    <property type="entry name" value="DUF5362"/>
    <property type="match status" value="1"/>
</dbReference>
<feature type="transmembrane region" description="Helical" evidence="1">
    <location>
        <begin position="44"/>
        <end position="64"/>
    </location>
</feature>
<reference evidence="2 3" key="1">
    <citation type="submission" date="2018-05" db="EMBL/GenBank/DDBJ databases">
        <title>Genomic Encyclopedia of Type Strains, Phase IV (KMG-IV): sequencing the most valuable type-strain genomes for metagenomic binning, comparative biology and taxonomic classification.</title>
        <authorList>
            <person name="Goeker M."/>
        </authorList>
    </citation>
    <scope>NUCLEOTIDE SEQUENCE [LARGE SCALE GENOMIC DNA]</scope>
    <source>
        <strain evidence="2 3">DSM 28556</strain>
    </source>
</reference>
<dbReference type="AlphaFoldDB" id="A0A2V3W713"/>
<gene>
    <name evidence="2" type="ORF">DFR56_10152</name>
</gene>
<keyword evidence="1" id="KW-0472">Membrane</keyword>
<feature type="transmembrane region" description="Helical" evidence="1">
    <location>
        <begin position="85"/>
        <end position="109"/>
    </location>
</feature>
<keyword evidence="3" id="KW-1185">Reference proteome</keyword>
<dbReference type="EMBL" id="QJJQ01000001">
    <property type="protein sequence ID" value="PXW90143.1"/>
    <property type="molecule type" value="Genomic_DNA"/>
</dbReference>
<keyword evidence="1" id="KW-1133">Transmembrane helix</keyword>
<feature type="transmembrane region" description="Helical" evidence="1">
    <location>
        <begin position="20"/>
        <end position="38"/>
    </location>
</feature>
<evidence type="ECO:0000313" key="2">
    <source>
        <dbReference type="EMBL" id="PXW90143.1"/>
    </source>
</evidence>
<proteinExistence type="predicted"/>
<keyword evidence="1" id="KW-0812">Transmembrane</keyword>